<sequence length="2055" mass="227041">MDFERRKAETLASLVAPWPDKSPKGSVDAAIAPLLDVINLHSSFFTTSSCSGRISILRQPGESPKPNQNEDKICPRKSKKKAGGGGWIFVSHEPVNPEVVVDLLFKSPATLSTVEMEEAEGGTLVFRFEPLIVAVECKDVMAAQELVATAIACGFRESGITSMHKRVMVAIRCSIRLEVPLGQVGLIMVSPEYVRYLIAVANEKMEANRRRTDGFFRILQDKVHPSSAKKLIHSAKKAQACVAVERNLLGFEAKQRKMVLKKSQHEHEEMQFHNQDNISYSVEDKEMPGMHKLSLSVVTFTILGEPIEKLFLWGHSASPIMNNGVKEVLIFGGFGGVGHHARRNYTLLLDTKSGHLKQIDAIGSASPRVGHTSTAVENITYVIGGRGGPMQIFNDVWALNTTEKRWTLLKCTGHIFHPRHRHATASVGSNIYVFGGLNNEIIYSCMNVLNSETLDWSNVNILGELPCARHSHSMVAYGPLLLMFGGYDGQKVLGDLYSFDTRTSLWKKEKTTGRAPSPRFSHSMFVYKNFVGIIGGCPLTQHNEELALLNLINNRWINVSINTVGRDFWIRSSTIVIGDELIIVGGGASCYAFGTRFSYPMKMSLNLASVEDTYSSRLNEESVSFLAMEGCNISQLNGDELQDCYPVSWSYLKADLSANKHGIQSDTKHVALQIKKKHAKLVKDVLKKFGWLDLTKKVYQSLDGIHICLPISGEFFDIYQKESLNSKDRATDLCKENVLMDEFSVNKVSIPMALHIFSLFNASVIIDDASFDKKIPSSPQKVMREMVCSLLTERRLPLAMLEELPVRWDRLGDITVLPVTSFRDPSWDSIAEELWPVVAKSLRALRLARQSKASPAIHRVEPRGKDIQEDGDELESVLHQGLPCGAVLVGGSGYSEGRTAKRREGRILPTGTRDSTLEILVGDSGWVTHQENGILYSFDATKCMFSLGNLSEKLRMACQDCRDEVVVDLFAGIGYFVLPFLVKAKAKLVYACEWNSHAIKALRHNIHANFMADRCIILEGDNRVTAPKGSSFSWIARLQAPKCCWTAKDEQNCSGLPQNIAQKIWTAAPNVQKMLGQLLEDVGSLGQQSLAFRVQGCKILIPHSNLASPFRFLQVSGIIECCPSISGRTTCCPALHKAHGRLSSSPILPTIAVQIFWTISNGYLATRKIIVCCPDLPRLLSTKLQQIFLLKCSPEDPVVLSKTARLLLQEPRIQSTCCPSPGSYQTAVPNVEIAVQNQPPAVRSVLTKEVRLLPSRAPHDCCPNANKVVCCCPPLLKALNYYTRASHPRLLWSVVSYTQSSLIRGSRAYSPSAHQSDSATSSPHHTAVTHLSASFVETNRGHYCGRDHPSLSNIRVVAPPYRSSPSLDGRPSIGSSFGSVSYDSPLGPTPSHLSQPLTSPDLDPASVIFVEKCIRKKRSPEPETECIHFVDANDITDNEDFFEDETEVIKLDSLYNLNPDLGVLVPLDLNILVHPDPNPIKDIPLDFCLDDINLISKEVDLTLNTLKLNSEDSDLILSPAENEMTPNNSDLIVDNSDGDVNNLELEVSQTNLLLGLNPDSCDPESLDLRVMTKPDLTENISTNFGGINLTSNNSEPISEDEQSIIFWKSILGVTSLDLHLNECVSPDLTYLNSPCTDLNESISPYLPVASLTVVPAFVLETLPHLLSPIPAGDSLGYPIIVMSHDPLPYRVPDSYILPSISSSFPIKDHLSSSWLTLPDHTTATGRLPMTLAETSYKNALVAKDVFIAPPTPIPLNMGTLCHLILILIPHSNLASPFRFLQVSGIIECCPSISGRTTCCPALHKAHGRLSSSPILPTIAVQIFWTISNGYLATRKIIVCCPDLPRLLSTKLQQIFLLKCSPEDPVVLSKTARLLLQEPRIQSTCCPSPGSYQTAVPNVEIAVQNQPPAVRSVLTKEVRLLPSRAPHDCCPNANKVVCCCPPLLKALNYYTRASHPRLLWGVADRVCLGLLPSSESSWRTAVRALRPQGGLLHIHGNVKDSEEKSWLDYIVESIVCIAETEVKVNWRWKRTTELCAKTKVERRSTGWCRVVWLTNR</sequence>
<keyword evidence="4" id="KW-0949">S-adenosyl-L-methionine</keyword>
<dbReference type="Pfam" id="PF01344">
    <property type="entry name" value="Kelch_1"/>
    <property type="match status" value="1"/>
</dbReference>
<dbReference type="InterPro" id="IPR029063">
    <property type="entry name" value="SAM-dependent_MTases_sf"/>
</dbReference>
<dbReference type="GO" id="GO:0032259">
    <property type="term" value="P:methylation"/>
    <property type="evidence" value="ECO:0007669"/>
    <property type="project" value="UniProtKB-KW"/>
</dbReference>
<dbReference type="Proteomes" id="UP001552299">
    <property type="component" value="Unassembled WGS sequence"/>
</dbReference>
<keyword evidence="3" id="KW-0808">Transferase</keyword>
<evidence type="ECO:0000256" key="6">
    <source>
        <dbReference type="ARBA" id="ARBA00049202"/>
    </source>
</evidence>
<dbReference type="Gene3D" id="3.30.1960.10">
    <property type="entry name" value="tRNA wybutosine-synthesizing-like"/>
    <property type="match status" value="1"/>
</dbReference>
<comment type="catalytic activity">
    <reaction evidence="6">
        <text>4-demethyl-7-[(3S)-3-amino-3-carboxypropyl]wyosine(37) in tRNA(Phe) + S-adenosyl-L-methionine = 7-[(3S)-3-amino-3-carboxypropyl]wyosine(37) in tRNA(Phe) + S-adenosyl-L-homocysteine + H(+)</text>
        <dbReference type="Rhea" id="RHEA:36635"/>
        <dbReference type="Rhea" id="RHEA-COMP:10378"/>
        <dbReference type="Rhea" id="RHEA-COMP:10379"/>
        <dbReference type="ChEBI" id="CHEBI:15378"/>
        <dbReference type="ChEBI" id="CHEBI:57856"/>
        <dbReference type="ChEBI" id="CHEBI:59789"/>
        <dbReference type="ChEBI" id="CHEBI:73543"/>
        <dbReference type="ChEBI" id="CHEBI:73550"/>
        <dbReference type="EC" id="2.1.1.282"/>
    </reaction>
</comment>
<evidence type="ECO:0000256" key="5">
    <source>
        <dbReference type="ARBA" id="ARBA00022694"/>
    </source>
</evidence>
<dbReference type="SUPFAM" id="SSF53335">
    <property type="entry name" value="S-adenosyl-L-methionine-dependent methyltransferases"/>
    <property type="match status" value="1"/>
</dbReference>
<protein>
    <recommendedName>
        <fullName evidence="9">SAM-dependent methyltransferase TRM5/TYW2-type domain-containing protein</fullName>
    </recommendedName>
</protein>
<dbReference type="SUPFAM" id="SSF117281">
    <property type="entry name" value="Kelch motif"/>
    <property type="match status" value="1"/>
</dbReference>
<dbReference type="Pfam" id="PF02475">
    <property type="entry name" value="TRM5-TYW2_MTfase"/>
    <property type="match status" value="1"/>
</dbReference>
<dbReference type="Pfam" id="PF24681">
    <property type="entry name" value="Kelch_KLHDC2_KLHL20_DRC7"/>
    <property type="match status" value="1"/>
</dbReference>
<dbReference type="CDD" id="cd02440">
    <property type="entry name" value="AdoMet_MTases"/>
    <property type="match status" value="1"/>
</dbReference>
<comment type="pathway">
    <text evidence="1">tRNA modification; wybutosine-tRNA(Phe) biosynthesis.</text>
</comment>
<dbReference type="InterPro" id="IPR006652">
    <property type="entry name" value="Kelch_1"/>
</dbReference>
<evidence type="ECO:0000259" key="9">
    <source>
        <dbReference type="PROSITE" id="PS51684"/>
    </source>
</evidence>
<dbReference type="InterPro" id="IPR036602">
    <property type="entry name" value="tRNA_yW-synthesising-like_sf"/>
</dbReference>
<dbReference type="PANTHER" id="PTHR23245">
    <property type="entry name" value="TRNA METHYLTRANSFERASE"/>
    <property type="match status" value="1"/>
</dbReference>
<dbReference type="EMBL" id="JANQDX010000015">
    <property type="protein sequence ID" value="KAL0911352.1"/>
    <property type="molecule type" value="Genomic_DNA"/>
</dbReference>
<comment type="caution">
    <text evidence="10">The sequence shown here is derived from an EMBL/GenBank/DDBJ whole genome shotgun (WGS) entry which is preliminary data.</text>
</comment>
<keyword evidence="5" id="KW-0819">tRNA processing</keyword>
<feature type="region of interest" description="Disordered" evidence="8">
    <location>
        <begin position="57"/>
        <end position="79"/>
    </location>
</feature>
<dbReference type="InterPro" id="IPR030382">
    <property type="entry name" value="MeTrfase_TRM5/TYW2"/>
</dbReference>
<feature type="domain" description="SAM-dependent methyltransferase TRM5/TYW2-type" evidence="9">
    <location>
        <begin position="808"/>
        <end position="1023"/>
    </location>
</feature>
<keyword evidence="2" id="KW-0489">Methyltransferase</keyword>
<evidence type="ECO:0000256" key="3">
    <source>
        <dbReference type="ARBA" id="ARBA00022679"/>
    </source>
</evidence>
<dbReference type="PANTHER" id="PTHR23245:SF25">
    <property type="entry name" value="TRNA WYBUTOSINE-SYNTHESIZING PROTEIN 2 HOMOLOG"/>
    <property type="match status" value="1"/>
</dbReference>
<dbReference type="Gene3D" id="3.30.300.110">
    <property type="entry name" value="Met-10+ protein-like domains"/>
    <property type="match status" value="1"/>
</dbReference>
<accession>A0ABD0ULR1</accession>
<dbReference type="Pfam" id="PF02676">
    <property type="entry name" value="TYW3"/>
    <property type="match status" value="1"/>
</dbReference>
<dbReference type="InterPro" id="IPR003827">
    <property type="entry name" value="tRNA_yW-synthesising"/>
</dbReference>
<evidence type="ECO:0000256" key="8">
    <source>
        <dbReference type="SAM" id="MobiDB-lite"/>
    </source>
</evidence>
<evidence type="ECO:0000313" key="10">
    <source>
        <dbReference type="EMBL" id="KAL0911352.1"/>
    </source>
</evidence>
<dbReference type="GO" id="GO:0008168">
    <property type="term" value="F:methyltransferase activity"/>
    <property type="evidence" value="ECO:0007669"/>
    <property type="project" value="UniProtKB-KW"/>
</dbReference>
<dbReference type="InterPro" id="IPR015915">
    <property type="entry name" value="Kelch-typ_b-propeller"/>
</dbReference>
<evidence type="ECO:0000313" key="11">
    <source>
        <dbReference type="Proteomes" id="UP001552299"/>
    </source>
</evidence>
<feature type="region of interest" description="Disordered" evidence="8">
    <location>
        <begin position="1378"/>
        <end position="1399"/>
    </location>
</feature>
<dbReference type="Gene3D" id="2.120.10.80">
    <property type="entry name" value="Kelch-type beta propeller"/>
    <property type="match status" value="1"/>
</dbReference>
<evidence type="ECO:0000256" key="2">
    <source>
        <dbReference type="ARBA" id="ARBA00022603"/>
    </source>
</evidence>
<comment type="catalytic activity">
    <reaction evidence="7">
        <text>4-demethylwyosine(37) in tRNA(Phe) + S-adenosyl-L-methionine = 4-demethyl-7-[(3S)-3-amino-3-carboxypropyl]wyosine(37) in tRNA(Phe) + S-methyl-5'-thioadenosine + H(+)</text>
        <dbReference type="Rhea" id="RHEA:36355"/>
        <dbReference type="Rhea" id="RHEA-COMP:10164"/>
        <dbReference type="Rhea" id="RHEA-COMP:10378"/>
        <dbReference type="ChEBI" id="CHEBI:15378"/>
        <dbReference type="ChEBI" id="CHEBI:17509"/>
        <dbReference type="ChEBI" id="CHEBI:59789"/>
        <dbReference type="ChEBI" id="CHEBI:64315"/>
        <dbReference type="ChEBI" id="CHEBI:73550"/>
        <dbReference type="EC" id="2.5.1.114"/>
    </reaction>
</comment>
<gene>
    <name evidence="10" type="ORF">M5K25_019486</name>
</gene>
<dbReference type="GO" id="GO:0006400">
    <property type="term" value="P:tRNA modification"/>
    <property type="evidence" value="ECO:0007669"/>
    <property type="project" value="UniProtKB-ARBA"/>
</dbReference>
<evidence type="ECO:0000256" key="4">
    <source>
        <dbReference type="ARBA" id="ARBA00022691"/>
    </source>
</evidence>
<dbReference type="SUPFAM" id="SSF111278">
    <property type="entry name" value="SSo0622-like"/>
    <property type="match status" value="1"/>
</dbReference>
<dbReference type="GO" id="GO:0102522">
    <property type="term" value="F:tRNA 4-demethylwyosine alpha-amino-alpha-carboxypropyltransferase activity"/>
    <property type="evidence" value="ECO:0007669"/>
    <property type="project" value="UniProtKB-EC"/>
</dbReference>
<proteinExistence type="predicted"/>
<dbReference type="InterPro" id="IPR056743">
    <property type="entry name" value="TRM5-TYW2-like_MTfase"/>
</dbReference>
<reference evidence="10 11" key="1">
    <citation type="journal article" date="2024" name="Plant Biotechnol. J.">
        <title>Dendrobium thyrsiflorum genome and its molecular insights into genes involved in important horticultural traits.</title>
        <authorList>
            <person name="Chen B."/>
            <person name="Wang J.Y."/>
            <person name="Zheng P.J."/>
            <person name="Li K.L."/>
            <person name="Liang Y.M."/>
            <person name="Chen X.F."/>
            <person name="Zhang C."/>
            <person name="Zhao X."/>
            <person name="He X."/>
            <person name="Zhang G.Q."/>
            <person name="Liu Z.J."/>
            <person name="Xu Q."/>
        </authorList>
    </citation>
    <scope>NUCLEOTIDE SEQUENCE [LARGE SCALE GENOMIC DNA]</scope>
    <source>
        <strain evidence="10">GZMU011</strain>
    </source>
</reference>
<evidence type="ECO:0000256" key="7">
    <source>
        <dbReference type="ARBA" id="ARBA00049400"/>
    </source>
</evidence>
<organism evidence="10 11">
    <name type="scientific">Dendrobium thyrsiflorum</name>
    <name type="common">Pinecone-like raceme dendrobium</name>
    <name type="synonym">Orchid</name>
    <dbReference type="NCBI Taxonomy" id="117978"/>
    <lineage>
        <taxon>Eukaryota</taxon>
        <taxon>Viridiplantae</taxon>
        <taxon>Streptophyta</taxon>
        <taxon>Embryophyta</taxon>
        <taxon>Tracheophyta</taxon>
        <taxon>Spermatophyta</taxon>
        <taxon>Magnoliopsida</taxon>
        <taxon>Liliopsida</taxon>
        <taxon>Asparagales</taxon>
        <taxon>Orchidaceae</taxon>
        <taxon>Epidendroideae</taxon>
        <taxon>Malaxideae</taxon>
        <taxon>Dendrobiinae</taxon>
        <taxon>Dendrobium</taxon>
    </lineage>
</organism>
<keyword evidence="11" id="KW-1185">Reference proteome</keyword>
<evidence type="ECO:0000256" key="1">
    <source>
        <dbReference type="ARBA" id="ARBA00004797"/>
    </source>
</evidence>
<dbReference type="Gene3D" id="3.40.50.150">
    <property type="entry name" value="Vaccinia Virus protein VP39"/>
    <property type="match status" value="2"/>
</dbReference>
<name>A0ABD0ULR1_DENTH</name>
<dbReference type="PROSITE" id="PS51684">
    <property type="entry name" value="SAM_MT_TRM5_TYW2"/>
    <property type="match status" value="1"/>
</dbReference>